<dbReference type="InterPro" id="IPR052195">
    <property type="entry name" value="Bact_Alkyl/Aryl-Sulfatase"/>
</dbReference>
<dbReference type="PANTHER" id="PTHR43223">
    <property type="entry name" value="ALKYL/ARYL-SULFATASE"/>
    <property type="match status" value="1"/>
</dbReference>
<accession>A0A210Q654</accession>
<dbReference type="OrthoDB" id="449487at2759"/>
<dbReference type="Pfam" id="PF14863">
    <property type="entry name" value="Alkyl_sulf_dimr"/>
    <property type="match status" value="1"/>
</dbReference>
<feature type="domain" description="Metallo-beta-lactamase" evidence="5">
    <location>
        <begin position="72"/>
        <end position="286"/>
    </location>
</feature>
<comment type="caution">
    <text evidence="6">The sequence shown here is derived from an EMBL/GenBank/DDBJ whole genome shotgun (WGS) entry which is preliminary data.</text>
</comment>
<dbReference type="InterPro" id="IPR036527">
    <property type="entry name" value="SCP2_sterol-bd_dom_sf"/>
</dbReference>
<evidence type="ECO:0000313" key="6">
    <source>
        <dbReference type="EMBL" id="OWF44201.1"/>
    </source>
</evidence>
<evidence type="ECO:0000259" key="5">
    <source>
        <dbReference type="SMART" id="SM00849"/>
    </source>
</evidence>
<dbReference type="GO" id="GO:0018909">
    <property type="term" value="P:dodecyl sulfate metabolic process"/>
    <property type="evidence" value="ECO:0007669"/>
    <property type="project" value="InterPro"/>
</dbReference>
<keyword evidence="2" id="KW-0378">Hydrolase</keyword>
<proteinExistence type="inferred from homology"/>
<dbReference type="InterPro" id="IPR038536">
    <property type="entry name" value="Alkyl/aryl-sulf_dimr_sf"/>
</dbReference>
<dbReference type="SUPFAM" id="SSF56281">
    <property type="entry name" value="Metallo-hydrolase/oxidoreductase"/>
    <property type="match status" value="1"/>
</dbReference>
<dbReference type="SMART" id="SM00849">
    <property type="entry name" value="Lactamase_B"/>
    <property type="match status" value="1"/>
</dbReference>
<evidence type="ECO:0000256" key="1">
    <source>
        <dbReference type="ARBA" id="ARBA00022723"/>
    </source>
</evidence>
<keyword evidence="1" id="KW-0479">Metal-binding</keyword>
<dbReference type="InterPro" id="IPR029228">
    <property type="entry name" value="Alkyl_sulf_dimr"/>
</dbReference>
<dbReference type="InterPro" id="IPR036866">
    <property type="entry name" value="RibonucZ/Hydroxyglut_hydro"/>
</dbReference>
<dbReference type="Pfam" id="PF14864">
    <property type="entry name" value="Alkyl_sulf_C"/>
    <property type="match status" value="1"/>
</dbReference>
<evidence type="ECO:0000256" key="4">
    <source>
        <dbReference type="ARBA" id="ARBA00033751"/>
    </source>
</evidence>
<dbReference type="InterPro" id="IPR044097">
    <property type="entry name" value="Bds1/SdsA1_MBL-fold"/>
</dbReference>
<reference evidence="6 7" key="1">
    <citation type="journal article" date="2017" name="Nat. Ecol. Evol.">
        <title>Scallop genome provides insights into evolution of bilaterian karyotype and development.</title>
        <authorList>
            <person name="Wang S."/>
            <person name="Zhang J."/>
            <person name="Jiao W."/>
            <person name="Li J."/>
            <person name="Xun X."/>
            <person name="Sun Y."/>
            <person name="Guo X."/>
            <person name="Huan P."/>
            <person name="Dong B."/>
            <person name="Zhang L."/>
            <person name="Hu X."/>
            <person name="Sun X."/>
            <person name="Wang J."/>
            <person name="Zhao C."/>
            <person name="Wang Y."/>
            <person name="Wang D."/>
            <person name="Huang X."/>
            <person name="Wang R."/>
            <person name="Lv J."/>
            <person name="Li Y."/>
            <person name="Zhang Z."/>
            <person name="Liu B."/>
            <person name="Lu W."/>
            <person name="Hui Y."/>
            <person name="Liang J."/>
            <person name="Zhou Z."/>
            <person name="Hou R."/>
            <person name="Li X."/>
            <person name="Liu Y."/>
            <person name="Li H."/>
            <person name="Ning X."/>
            <person name="Lin Y."/>
            <person name="Zhao L."/>
            <person name="Xing Q."/>
            <person name="Dou J."/>
            <person name="Li Y."/>
            <person name="Mao J."/>
            <person name="Guo H."/>
            <person name="Dou H."/>
            <person name="Li T."/>
            <person name="Mu C."/>
            <person name="Jiang W."/>
            <person name="Fu Q."/>
            <person name="Fu X."/>
            <person name="Miao Y."/>
            <person name="Liu J."/>
            <person name="Yu Q."/>
            <person name="Li R."/>
            <person name="Liao H."/>
            <person name="Li X."/>
            <person name="Kong Y."/>
            <person name="Jiang Z."/>
            <person name="Chourrout D."/>
            <person name="Li R."/>
            <person name="Bao Z."/>
        </authorList>
    </citation>
    <scope>NUCLEOTIDE SEQUENCE [LARGE SCALE GENOMIC DNA]</scope>
    <source>
        <strain evidence="6 7">PY_sf001</strain>
    </source>
</reference>
<dbReference type="EMBL" id="NEDP02004845">
    <property type="protein sequence ID" value="OWF44201.1"/>
    <property type="molecule type" value="Genomic_DNA"/>
</dbReference>
<evidence type="ECO:0000256" key="3">
    <source>
        <dbReference type="ARBA" id="ARBA00022833"/>
    </source>
</evidence>
<keyword evidence="7" id="KW-1185">Reference proteome</keyword>
<comment type="similarity">
    <text evidence="4">Belongs to the metallo-beta-lactamase superfamily. Type III sulfatase family.</text>
</comment>
<dbReference type="Proteomes" id="UP000242188">
    <property type="component" value="Unassembled WGS sequence"/>
</dbReference>
<dbReference type="Gene3D" id="3.30.1050.10">
    <property type="entry name" value="SCP2 sterol-binding domain"/>
    <property type="match status" value="1"/>
</dbReference>
<dbReference type="CDD" id="cd07710">
    <property type="entry name" value="arylsulfatase_Sdsa1-like_MBL-fold"/>
    <property type="match status" value="1"/>
</dbReference>
<dbReference type="InterPro" id="IPR001279">
    <property type="entry name" value="Metallo-B-lactamas"/>
</dbReference>
<dbReference type="GO" id="GO:0046872">
    <property type="term" value="F:metal ion binding"/>
    <property type="evidence" value="ECO:0007669"/>
    <property type="project" value="UniProtKB-KW"/>
</dbReference>
<gene>
    <name evidence="6" type="ORF">KP79_PYT14436</name>
</gene>
<organism evidence="6 7">
    <name type="scientific">Mizuhopecten yessoensis</name>
    <name type="common">Japanese scallop</name>
    <name type="synonym">Patinopecten yessoensis</name>
    <dbReference type="NCBI Taxonomy" id="6573"/>
    <lineage>
        <taxon>Eukaryota</taxon>
        <taxon>Metazoa</taxon>
        <taxon>Spiralia</taxon>
        <taxon>Lophotrochozoa</taxon>
        <taxon>Mollusca</taxon>
        <taxon>Bivalvia</taxon>
        <taxon>Autobranchia</taxon>
        <taxon>Pteriomorphia</taxon>
        <taxon>Pectinida</taxon>
        <taxon>Pectinoidea</taxon>
        <taxon>Pectinidae</taxon>
        <taxon>Mizuhopecten</taxon>
    </lineage>
</organism>
<keyword evidence="3" id="KW-0862">Zinc</keyword>
<dbReference type="Pfam" id="PF00753">
    <property type="entry name" value="Lactamase_B"/>
    <property type="match status" value="1"/>
</dbReference>
<sequence length="582" mass="65135">MDDRQLLLMLVLGLLALYLGNRIIAGSGHSYRDRILTLAKSDRDLVTHSKEFNVPEVIKVTEDVYVAIGYALANSILLEGPNGLVVVDVTESTESASKIMTAFRNISDKPIKAIVYTHNHADHIIGASSFIEDKNNPPDIWAHERIIKEMKRSFSTVNGATFTRAMRQFGVLLPESVNAGIGIKLKYGDPANNFGLVYPNKFVSKAVTDVTMAGIPVQIIHIPGETDDQIGVWIADRKIFLCADDVYRAFPNLYAIRGTPSRDLMQWVNSLDIMIELGPEYLIPSHTRPLQGKRYIKETLTAYRDAIQYIHDQTVRYINQGLTKEEIVDLVKLPPQLAAHPFLREFYGTVAWSVKGVFTSYIGWFSGDAVDLAPLTPKVKAEKMVRLVGANKLMDAAKAAYKEKDYQWALELSSHVLRANIDNTEARDIKIDALSSLGAKQISANGRNYYLTSAFEEASEINIKEKKIKIRENAIKVIPVAQIFNALPVRFKPEECSSMSEQLYFEFTDIDQHVVITIRNSIAIVTESPSSTYDVKVSLTETVFKEIISSRTRALTAYGIGELVVEGGLMKFRNIMGCFERD</sequence>
<evidence type="ECO:0000313" key="7">
    <source>
        <dbReference type="Proteomes" id="UP000242188"/>
    </source>
</evidence>
<dbReference type="InterPro" id="IPR029229">
    <property type="entry name" value="Alkyl_sulf_C"/>
</dbReference>
<dbReference type="GO" id="GO:0046983">
    <property type="term" value="F:protein dimerization activity"/>
    <property type="evidence" value="ECO:0007669"/>
    <property type="project" value="InterPro"/>
</dbReference>
<dbReference type="SUPFAM" id="SSF55718">
    <property type="entry name" value="SCP-like"/>
    <property type="match status" value="1"/>
</dbReference>
<name>A0A210Q654_MIZYE</name>
<dbReference type="AlphaFoldDB" id="A0A210Q654"/>
<dbReference type="Gene3D" id="3.60.15.30">
    <property type="entry name" value="Metallo-beta-lactamase domain"/>
    <property type="match status" value="1"/>
</dbReference>
<protein>
    <submittedName>
        <fullName evidence="6">Alkyl/aryl-sulfatase BDS1</fullName>
    </submittedName>
</protein>
<dbReference type="Gene3D" id="1.25.40.880">
    <property type="entry name" value="Alkyl sulfatase, dimerisation domain"/>
    <property type="match status" value="1"/>
</dbReference>
<dbReference type="GO" id="GO:0018741">
    <property type="term" value="F:linear primary-alkylsulfatase activity"/>
    <property type="evidence" value="ECO:0007669"/>
    <property type="project" value="InterPro"/>
</dbReference>
<evidence type="ECO:0000256" key="2">
    <source>
        <dbReference type="ARBA" id="ARBA00022801"/>
    </source>
</evidence>
<dbReference type="PANTHER" id="PTHR43223:SF2">
    <property type="entry name" value="METALLO-BETA-LACTAMASE DOMAIN-CONTAINING PROTEIN"/>
    <property type="match status" value="1"/>
</dbReference>